<evidence type="ECO:0000313" key="1">
    <source>
        <dbReference type="EMBL" id="CAD6199013.1"/>
    </source>
</evidence>
<dbReference type="EMBL" id="CAJGYM010000149">
    <property type="protein sequence ID" value="CAD6199013.1"/>
    <property type="molecule type" value="Genomic_DNA"/>
</dbReference>
<organism evidence="1 2">
    <name type="scientific">Caenorhabditis auriculariae</name>
    <dbReference type="NCBI Taxonomy" id="2777116"/>
    <lineage>
        <taxon>Eukaryota</taxon>
        <taxon>Metazoa</taxon>
        <taxon>Ecdysozoa</taxon>
        <taxon>Nematoda</taxon>
        <taxon>Chromadorea</taxon>
        <taxon>Rhabditida</taxon>
        <taxon>Rhabditina</taxon>
        <taxon>Rhabditomorpha</taxon>
        <taxon>Rhabditoidea</taxon>
        <taxon>Rhabditidae</taxon>
        <taxon>Peloderinae</taxon>
        <taxon>Caenorhabditis</taxon>
    </lineage>
</organism>
<reference evidence="1" key="1">
    <citation type="submission" date="2020-10" db="EMBL/GenBank/DDBJ databases">
        <authorList>
            <person name="Kikuchi T."/>
        </authorList>
    </citation>
    <scope>NUCLEOTIDE SEQUENCE</scope>
    <source>
        <strain evidence="1">NKZ352</strain>
    </source>
</reference>
<comment type="caution">
    <text evidence="1">The sequence shown here is derived from an EMBL/GenBank/DDBJ whole genome shotgun (WGS) entry which is preliminary data.</text>
</comment>
<accession>A0A8S1HT61</accession>
<dbReference type="PROSITE" id="PS51257">
    <property type="entry name" value="PROKAR_LIPOPROTEIN"/>
    <property type="match status" value="1"/>
</dbReference>
<gene>
    <name evidence="1" type="ORF">CAUJ_LOCUS14918</name>
</gene>
<dbReference type="AlphaFoldDB" id="A0A8S1HT61"/>
<proteinExistence type="predicted"/>
<sequence>MLGNVRVYRGPACASGRAAHGPTLAQACSHAEQVSQRVYPLPAAWSSFYQITRKVVYGTNMFGDHQEDFEDFISTDEEEEPEDVMIKKIEGDGDTVEEDSEETPVVDQITDDSSQGSLLQSSFLPIFGQSEFETIQAGISKIKNLDLGPKKMKLKIKVKSVVSNVKKVVPKSSPKLKVKTSFKMPKVDGSFFKNLLKGFLDFLKAVGSAMKSRG</sequence>
<dbReference type="Proteomes" id="UP000835052">
    <property type="component" value="Unassembled WGS sequence"/>
</dbReference>
<name>A0A8S1HT61_9PELO</name>
<evidence type="ECO:0000313" key="2">
    <source>
        <dbReference type="Proteomes" id="UP000835052"/>
    </source>
</evidence>
<keyword evidence="2" id="KW-1185">Reference proteome</keyword>
<protein>
    <submittedName>
        <fullName evidence="1">Uncharacterized protein</fullName>
    </submittedName>
</protein>